<feature type="compositionally biased region" description="Polar residues" evidence="1">
    <location>
        <begin position="187"/>
        <end position="201"/>
    </location>
</feature>
<dbReference type="STRING" id="22663.A0A2I0HSW3"/>
<comment type="caution">
    <text evidence="2">The sequence shown here is derived from an EMBL/GenBank/DDBJ whole genome shotgun (WGS) entry which is preliminary data.</text>
</comment>
<protein>
    <recommendedName>
        <fullName evidence="4">Extensin-like</fullName>
    </recommendedName>
</protein>
<sequence length="223" mass="24407">MARGQKFEEYAAKWRAQTAKHIPPISEAQQIQLFHSTLRGVCYSHPLAHTSSFSDLIEAGKKLDLGIKLGRMEDPTSKGEESSKKVPATSSSSSGRRGKEISVNTVNTAQQVPQQYSMNYTAAPPTAPSYAPQAPQYRPQASTQPIYYSALPPPPSSAVPSPVVHHYAPTPSQAPQYQPPAPRAPQLTQRTPPLQAQQGGTPQPRPRRQYPALPVPLSHIYRQ</sequence>
<feature type="region of interest" description="Disordered" evidence="1">
    <location>
        <begin position="120"/>
        <end position="139"/>
    </location>
</feature>
<feature type="compositionally biased region" description="Polar residues" evidence="1">
    <location>
        <begin position="102"/>
        <end position="112"/>
    </location>
</feature>
<reference evidence="2 3" key="1">
    <citation type="submission" date="2017-11" db="EMBL/GenBank/DDBJ databases">
        <title>De-novo sequencing of pomegranate (Punica granatum L.) genome.</title>
        <authorList>
            <person name="Akparov Z."/>
            <person name="Amiraslanov A."/>
            <person name="Hajiyeva S."/>
            <person name="Abbasov M."/>
            <person name="Kaur K."/>
            <person name="Hamwieh A."/>
            <person name="Solovyev V."/>
            <person name="Salamov A."/>
            <person name="Braich B."/>
            <person name="Kosarev P."/>
            <person name="Mahmoud A."/>
            <person name="Hajiyev E."/>
            <person name="Babayeva S."/>
            <person name="Izzatullayeva V."/>
            <person name="Mammadov A."/>
            <person name="Mammadov A."/>
            <person name="Sharifova S."/>
            <person name="Ojaghi J."/>
            <person name="Eynullazada K."/>
            <person name="Bayramov B."/>
            <person name="Abdulazimova A."/>
            <person name="Shahmuradov I."/>
        </authorList>
    </citation>
    <scope>NUCLEOTIDE SEQUENCE [LARGE SCALE GENOMIC DNA]</scope>
    <source>
        <strain evidence="3">cv. AG2017</strain>
        <tissue evidence="2">Leaf</tissue>
    </source>
</reference>
<keyword evidence="3" id="KW-1185">Reference proteome</keyword>
<gene>
    <name evidence="2" type="ORF">CRG98_044804</name>
</gene>
<name>A0A2I0HSW3_PUNGR</name>
<dbReference type="EMBL" id="PGOL01005637">
    <property type="protein sequence ID" value="PKI34805.1"/>
    <property type="molecule type" value="Genomic_DNA"/>
</dbReference>
<feature type="compositionally biased region" description="Low complexity" evidence="1">
    <location>
        <begin position="158"/>
        <end position="176"/>
    </location>
</feature>
<feature type="non-terminal residue" evidence="2">
    <location>
        <position position="223"/>
    </location>
</feature>
<feature type="region of interest" description="Disordered" evidence="1">
    <location>
        <begin position="145"/>
        <end position="223"/>
    </location>
</feature>
<proteinExistence type="predicted"/>
<feature type="region of interest" description="Disordered" evidence="1">
    <location>
        <begin position="71"/>
        <end position="112"/>
    </location>
</feature>
<evidence type="ECO:0000256" key="1">
    <source>
        <dbReference type="SAM" id="MobiDB-lite"/>
    </source>
</evidence>
<evidence type="ECO:0008006" key="4">
    <source>
        <dbReference type="Google" id="ProtNLM"/>
    </source>
</evidence>
<accession>A0A2I0HSW3</accession>
<organism evidence="2 3">
    <name type="scientific">Punica granatum</name>
    <name type="common">Pomegranate</name>
    <dbReference type="NCBI Taxonomy" id="22663"/>
    <lineage>
        <taxon>Eukaryota</taxon>
        <taxon>Viridiplantae</taxon>
        <taxon>Streptophyta</taxon>
        <taxon>Embryophyta</taxon>
        <taxon>Tracheophyta</taxon>
        <taxon>Spermatophyta</taxon>
        <taxon>Magnoliopsida</taxon>
        <taxon>eudicotyledons</taxon>
        <taxon>Gunneridae</taxon>
        <taxon>Pentapetalae</taxon>
        <taxon>rosids</taxon>
        <taxon>malvids</taxon>
        <taxon>Myrtales</taxon>
        <taxon>Lythraceae</taxon>
        <taxon>Punica</taxon>
    </lineage>
</organism>
<dbReference type="Proteomes" id="UP000233551">
    <property type="component" value="Unassembled WGS sequence"/>
</dbReference>
<dbReference type="AlphaFoldDB" id="A0A2I0HSW3"/>
<evidence type="ECO:0000313" key="3">
    <source>
        <dbReference type="Proteomes" id="UP000233551"/>
    </source>
</evidence>
<evidence type="ECO:0000313" key="2">
    <source>
        <dbReference type="EMBL" id="PKI34805.1"/>
    </source>
</evidence>
<feature type="compositionally biased region" description="Basic and acidic residues" evidence="1">
    <location>
        <begin position="71"/>
        <end position="84"/>
    </location>
</feature>